<dbReference type="GO" id="GO:0008250">
    <property type="term" value="C:oligosaccharyltransferase complex"/>
    <property type="evidence" value="ECO:0007669"/>
    <property type="project" value="UniProtKB-UniRule"/>
</dbReference>
<keyword evidence="13" id="KW-1185">Reference proteome</keyword>
<gene>
    <name evidence="12" type="primary">OST1</name>
    <name evidence="12" type="ORF">LPJ53_001758</name>
</gene>
<keyword evidence="9" id="KW-0472">Membrane</keyword>
<comment type="function">
    <text evidence="1 10">Subunit of the oligosaccharyl transferase (OST) complex that catalyzes the initial transfer of a defined glycan (Glc(3)Man(9)GlcNAc(2) in eukaryotes) from the lipid carrier dolichol-pyrophosphate to an asparagine residue within an Asn-X-Ser/Thr consensus motif in nascent polypeptide chains, the first step in protein N-glycosylation. N-glycosylation occurs cotranslationally and the complex associates with the Sec61 complex at the channel-forming translocon complex that mediates protein translocation across the endoplasmic reticulum (ER). All subunits are required for a maximal enzyme activity.</text>
</comment>
<dbReference type="AlphaFoldDB" id="A0A9W7Y4S0"/>
<name>A0A9W7Y4S0_9FUNG</name>
<feature type="compositionally biased region" description="Basic and acidic residues" evidence="11">
    <location>
        <begin position="176"/>
        <end position="188"/>
    </location>
</feature>
<evidence type="ECO:0000256" key="11">
    <source>
        <dbReference type="SAM" id="MobiDB-lite"/>
    </source>
</evidence>
<keyword evidence="6 10" id="KW-0732">Signal</keyword>
<evidence type="ECO:0000256" key="2">
    <source>
        <dbReference type="ARBA" id="ARBA00004115"/>
    </source>
</evidence>
<dbReference type="InterPro" id="IPR007676">
    <property type="entry name" value="Ribophorin_I"/>
</dbReference>
<evidence type="ECO:0000256" key="10">
    <source>
        <dbReference type="RuleBase" id="RU361143"/>
    </source>
</evidence>
<protein>
    <recommendedName>
        <fullName evidence="10">Dolichyl-diphosphooligosaccharide--protein glycosyltransferase subunit 1</fullName>
    </recommendedName>
</protein>
<dbReference type="Pfam" id="PF04597">
    <property type="entry name" value="Ribophorin_I"/>
    <property type="match status" value="1"/>
</dbReference>
<evidence type="ECO:0000256" key="3">
    <source>
        <dbReference type="ARBA" id="ARBA00004922"/>
    </source>
</evidence>
<reference evidence="12" key="1">
    <citation type="submission" date="2022-07" db="EMBL/GenBank/DDBJ databases">
        <title>Phylogenomic reconstructions and comparative analyses of Kickxellomycotina fungi.</title>
        <authorList>
            <person name="Reynolds N.K."/>
            <person name="Stajich J.E."/>
            <person name="Barry K."/>
            <person name="Grigoriev I.V."/>
            <person name="Crous P."/>
            <person name="Smith M.E."/>
        </authorList>
    </citation>
    <scope>NUCLEOTIDE SEQUENCE</scope>
    <source>
        <strain evidence="12">NBRC 32514</strain>
    </source>
</reference>
<evidence type="ECO:0000256" key="7">
    <source>
        <dbReference type="ARBA" id="ARBA00022824"/>
    </source>
</evidence>
<evidence type="ECO:0000256" key="6">
    <source>
        <dbReference type="ARBA" id="ARBA00022729"/>
    </source>
</evidence>
<keyword evidence="8" id="KW-1133">Transmembrane helix</keyword>
<comment type="pathway">
    <text evidence="3 10">Protein modification; protein glycosylation.</text>
</comment>
<evidence type="ECO:0000313" key="13">
    <source>
        <dbReference type="Proteomes" id="UP001149813"/>
    </source>
</evidence>
<feature type="region of interest" description="Disordered" evidence="11">
    <location>
        <begin position="163"/>
        <end position="192"/>
    </location>
</feature>
<dbReference type="OrthoDB" id="310030at2759"/>
<proteinExistence type="inferred from homology"/>
<evidence type="ECO:0000256" key="1">
    <source>
        <dbReference type="ARBA" id="ARBA00002791"/>
    </source>
</evidence>
<feature type="signal peptide" evidence="10">
    <location>
        <begin position="1"/>
        <end position="22"/>
    </location>
</feature>
<organism evidence="12 13">
    <name type="scientific">Coemansia erecta</name>
    <dbReference type="NCBI Taxonomy" id="147472"/>
    <lineage>
        <taxon>Eukaryota</taxon>
        <taxon>Fungi</taxon>
        <taxon>Fungi incertae sedis</taxon>
        <taxon>Zoopagomycota</taxon>
        <taxon>Kickxellomycotina</taxon>
        <taxon>Kickxellomycetes</taxon>
        <taxon>Kickxellales</taxon>
        <taxon>Kickxellaceae</taxon>
        <taxon>Coemansia</taxon>
    </lineage>
</organism>
<dbReference type="Proteomes" id="UP001149813">
    <property type="component" value="Unassembled WGS sequence"/>
</dbReference>
<keyword evidence="5" id="KW-0812">Transmembrane</keyword>
<dbReference type="PANTHER" id="PTHR21049">
    <property type="entry name" value="RIBOPHORIN I"/>
    <property type="match status" value="1"/>
</dbReference>
<comment type="caution">
    <text evidence="12">The sequence shown here is derived from an EMBL/GenBank/DDBJ whole genome shotgun (WGS) entry which is preliminary data.</text>
</comment>
<comment type="subcellular location">
    <subcellularLocation>
        <location evidence="2 10">Endoplasmic reticulum membrane</location>
        <topology evidence="2 10">Single-pass type I membrane protein</topology>
    </subcellularLocation>
</comment>
<evidence type="ECO:0000256" key="9">
    <source>
        <dbReference type="ARBA" id="ARBA00023136"/>
    </source>
</evidence>
<keyword evidence="7 10" id="KW-0256">Endoplasmic reticulum</keyword>
<accession>A0A9W7Y4S0</accession>
<dbReference type="EMBL" id="JANBOJ010000047">
    <property type="protein sequence ID" value="KAJ1723949.1"/>
    <property type="molecule type" value="Genomic_DNA"/>
</dbReference>
<evidence type="ECO:0000313" key="12">
    <source>
        <dbReference type="EMBL" id="KAJ1723949.1"/>
    </source>
</evidence>
<comment type="subunit">
    <text evidence="10">Component of the oligosaccharyltransferase (OST) complex.</text>
</comment>
<evidence type="ECO:0000256" key="4">
    <source>
        <dbReference type="ARBA" id="ARBA00008905"/>
    </source>
</evidence>
<feature type="chain" id="PRO_5041016501" description="Dolichyl-diphosphooligosaccharide--protein glycosyltransferase subunit 1" evidence="10">
    <location>
        <begin position="23"/>
        <end position="492"/>
    </location>
</feature>
<comment type="similarity">
    <text evidence="4 10">Belongs to the OST1 family.</text>
</comment>
<evidence type="ECO:0000256" key="5">
    <source>
        <dbReference type="ARBA" id="ARBA00022692"/>
    </source>
</evidence>
<evidence type="ECO:0000256" key="8">
    <source>
        <dbReference type="ARBA" id="ARBA00022989"/>
    </source>
</evidence>
<sequence>MRLHPGHLLALVALLGQQTVVATLVNSNLIRTVTLGASAYVTEQIGVVVQNTDTHATHTSYRVWAGDAAKLERLASLHVHERKSGRELPVTKKDDMEYVVTLGSPLAAGEKIGLSIDMVYTQMAQPAPATNVGQEDDQRWAWDDQLLVASPYATRKQKTVVSLDGNTNSNGGTRLVRHEGARGSRDPDTGSVVFGPFNSGDTAGRGRVVFVSNAEHVEATGLQREYFVSHWDDTLHVSDACDVRNAGPSTPGGAIDGVQRMMSRFTGARDHLIKSFVVHVPGTAREAFFVDAIGNVSTSAIGTVGKRQKAVHVMQLKPRYPLAGGWRYAWRHGYRVPLGEHLRRATDGRFHLHVPFIERLVASSSSDKHLAVPDHSAAAVLDYELRVTLPQGACNVELRAPFEAEYRIEHAKHYLDAPGVARPVVVVSMRNVPPAVMGQNVVVSYDYSWAAMWLKPAAIAACVMGLFVLASVVSRLQFGLAPAASKLKSKAE</sequence>
<dbReference type="GO" id="GO:0018279">
    <property type="term" value="P:protein N-linked glycosylation via asparagine"/>
    <property type="evidence" value="ECO:0007669"/>
    <property type="project" value="TreeGrafter"/>
</dbReference>
<dbReference type="PANTHER" id="PTHR21049:SF0">
    <property type="entry name" value="DOLICHYL-DIPHOSPHOOLIGOSACCHARIDE--PROTEIN GLYCOSYLTRANSFERASE SUBUNIT 1"/>
    <property type="match status" value="1"/>
</dbReference>